<gene>
    <name evidence="1" type="ORF">HNR40_009080</name>
</gene>
<dbReference type="RefSeq" id="WP_221341616.1">
    <property type="nucleotide sequence ID" value="NZ_JACHIN010000018.1"/>
</dbReference>
<name>A0A7W8EJV6_9ACTN</name>
<evidence type="ECO:0000313" key="1">
    <source>
        <dbReference type="EMBL" id="MBB5083575.1"/>
    </source>
</evidence>
<proteinExistence type="predicted"/>
<dbReference type="Gene3D" id="3.10.450.50">
    <property type="match status" value="1"/>
</dbReference>
<dbReference type="Proteomes" id="UP000568380">
    <property type="component" value="Unassembled WGS sequence"/>
</dbReference>
<comment type="caution">
    <text evidence="1">The sequence shown here is derived from an EMBL/GenBank/DDBJ whole genome shotgun (WGS) entry which is preliminary data.</text>
</comment>
<dbReference type="EMBL" id="JACHIN010000018">
    <property type="protein sequence ID" value="MBB5083575.1"/>
    <property type="molecule type" value="Genomic_DNA"/>
</dbReference>
<reference evidence="1 2" key="1">
    <citation type="submission" date="2020-08" db="EMBL/GenBank/DDBJ databases">
        <title>Genomic Encyclopedia of Type Strains, Phase IV (KMG-IV): sequencing the most valuable type-strain genomes for metagenomic binning, comparative biology and taxonomic classification.</title>
        <authorList>
            <person name="Goeker M."/>
        </authorList>
    </citation>
    <scope>NUCLEOTIDE SEQUENCE [LARGE SCALE GENOMIC DNA]</scope>
    <source>
        <strain evidence="1 2">DSM 45385</strain>
    </source>
</reference>
<keyword evidence="2" id="KW-1185">Reference proteome</keyword>
<organism evidence="1 2">
    <name type="scientific">Nonomuraea endophytica</name>
    <dbReference type="NCBI Taxonomy" id="714136"/>
    <lineage>
        <taxon>Bacteria</taxon>
        <taxon>Bacillati</taxon>
        <taxon>Actinomycetota</taxon>
        <taxon>Actinomycetes</taxon>
        <taxon>Streptosporangiales</taxon>
        <taxon>Streptosporangiaceae</taxon>
        <taxon>Nonomuraea</taxon>
    </lineage>
</organism>
<accession>A0A7W8EJV6</accession>
<protein>
    <recommendedName>
        <fullName evidence="3">Nuclear transport factor 2 family protein</fullName>
    </recommendedName>
</protein>
<evidence type="ECO:0008006" key="3">
    <source>
        <dbReference type="Google" id="ProtNLM"/>
    </source>
</evidence>
<evidence type="ECO:0000313" key="2">
    <source>
        <dbReference type="Proteomes" id="UP000568380"/>
    </source>
</evidence>
<sequence>MVVDEGRTHRGTDEIRAWLGRSVSDYTYTTALTAATQIADVHYDVVQQLEGDFPGGVVDLHYRFTLQTDLIARLIIEP</sequence>
<dbReference type="AlphaFoldDB" id="A0A7W8EJV6"/>